<reference evidence="8" key="1">
    <citation type="submission" date="2016-10" db="EMBL/GenBank/DDBJ databases">
        <authorList>
            <person name="Varghese N."/>
            <person name="Submissions S."/>
        </authorList>
    </citation>
    <scope>NUCLEOTIDE SEQUENCE [LARGE SCALE GENOMIC DNA]</scope>
    <source>
        <strain evidence="8">CGMCC 4.3506</strain>
    </source>
</reference>
<dbReference type="InterPro" id="IPR027417">
    <property type="entry name" value="P-loop_NTPase"/>
</dbReference>
<dbReference type="InterPro" id="IPR051677">
    <property type="entry name" value="AfsR-DnrI-RedD_regulator"/>
</dbReference>
<dbReference type="InterPro" id="IPR011990">
    <property type="entry name" value="TPR-like_helical_dom_sf"/>
</dbReference>
<dbReference type="Pfam" id="PF03704">
    <property type="entry name" value="BTAD"/>
    <property type="match status" value="1"/>
</dbReference>
<dbReference type="SUPFAM" id="SSF48452">
    <property type="entry name" value="TPR-like"/>
    <property type="match status" value="1"/>
</dbReference>
<gene>
    <name evidence="7" type="ORF">SAMN05216553_109270</name>
</gene>
<protein>
    <submittedName>
        <fullName evidence="7">DNA-binding transcriptional activator of the SARP family</fullName>
    </submittedName>
</protein>
<dbReference type="SMART" id="SM00862">
    <property type="entry name" value="Trans_reg_C"/>
    <property type="match status" value="1"/>
</dbReference>
<dbReference type="SUPFAM" id="SSF52540">
    <property type="entry name" value="P-loop containing nucleoside triphosphate hydrolases"/>
    <property type="match status" value="1"/>
</dbReference>
<dbReference type="CDD" id="cd15831">
    <property type="entry name" value="BTAD"/>
    <property type="match status" value="1"/>
</dbReference>
<dbReference type="Proteomes" id="UP000199623">
    <property type="component" value="Unassembled WGS sequence"/>
</dbReference>
<keyword evidence="4" id="KW-0804">Transcription</keyword>
<dbReference type="RefSeq" id="WP_090051887.1">
    <property type="nucleotide sequence ID" value="NZ_FNCC01000009.1"/>
</dbReference>
<feature type="domain" description="OmpR/PhoB-type" evidence="6">
    <location>
        <begin position="1"/>
        <end position="96"/>
    </location>
</feature>
<dbReference type="InterPro" id="IPR001867">
    <property type="entry name" value="OmpR/PhoB-type_DNA-bd"/>
</dbReference>
<dbReference type="GO" id="GO:0006355">
    <property type="term" value="P:regulation of DNA-templated transcription"/>
    <property type="evidence" value="ECO:0007669"/>
    <property type="project" value="InterPro"/>
</dbReference>
<dbReference type="Gene3D" id="1.25.40.10">
    <property type="entry name" value="Tetratricopeptide repeat domain"/>
    <property type="match status" value="1"/>
</dbReference>
<dbReference type="GO" id="GO:0000160">
    <property type="term" value="P:phosphorelay signal transduction system"/>
    <property type="evidence" value="ECO:0007669"/>
    <property type="project" value="InterPro"/>
</dbReference>
<dbReference type="EMBL" id="FNCC01000009">
    <property type="protein sequence ID" value="SDG59887.1"/>
    <property type="molecule type" value="Genomic_DNA"/>
</dbReference>
<dbReference type="PANTHER" id="PTHR35807:SF1">
    <property type="entry name" value="TRANSCRIPTIONAL REGULATOR REDD"/>
    <property type="match status" value="1"/>
</dbReference>
<dbReference type="PROSITE" id="PS51755">
    <property type="entry name" value="OMPR_PHOB"/>
    <property type="match status" value="1"/>
</dbReference>
<organism evidence="7 8">
    <name type="scientific">Lentzea fradiae</name>
    <dbReference type="NCBI Taxonomy" id="200378"/>
    <lineage>
        <taxon>Bacteria</taxon>
        <taxon>Bacillati</taxon>
        <taxon>Actinomycetota</taxon>
        <taxon>Actinomycetes</taxon>
        <taxon>Pseudonocardiales</taxon>
        <taxon>Pseudonocardiaceae</taxon>
        <taxon>Lentzea</taxon>
    </lineage>
</organism>
<proteinExistence type="inferred from homology"/>
<dbReference type="PANTHER" id="PTHR35807">
    <property type="entry name" value="TRANSCRIPTIONAL REGULATOR REDD-RELATED"/>
    <property type="match status" value="1"/>
</dbReference>
<dbReference type="InterPro" id="IPR041664">
    <property type="entry name" value="AAA_16"/>
</dbReference>
<comment type="similarity">
    <text evidence="1">Belongs to the AfsR/DnrI/RedD regulatory family.</text>
</comment>
<dbReference type="STRING" id="200378.SAMN05216553_109270"/>
<evidence type="ECO:0000256" key="1">
    <source>
        <dbReference type="ARBA" id="ARBA00005820"/>
    </source>
</evidence>
<evidence type="ECO:0000256" key="5">
    <source>
        <dbReference type="PROSITE-ProRule" id="PRU01091"/>
    </source>
</evidence>
<dbReference type="OrthoDB" id="4336084at2"/>
<keyword evidence="3 5" id="KW-0238">DNA-binding</keyword>
<sequence>MQFSLLGPLEVVADGRPIAVGGVQQRLALSMLLLHHNSVVPTRQMLQALWPDEVPASARKMLHNAVSALRRLLEMGEPGGERPQLLTRAPGYLLQVRPESIDVVRFQRWAAQGHQALAAGEWEAASVRLREALDLWHGPLLPDLAEQGFDWPEATALRNARLNALEDRIEADFQLGRFMELTGELEALAEQEPLREGLCAKLMRLLYRRGRQADALAVYRRTREALVDRLGLDPSPELQELELAILNHDTSLLAAPAVGGTAKVSPATRAAAEPVAVDEMRWTTALLVSARPALGRTPTGQDFALLRERLRTTVSEEAGSRWTYAVVDECALAGSEQDVPLWLVTSELDGVDSAASSRAVRLARSINARFSPVSGLERPDGGWLPFEVRVAVVAGEVHLRRENRGGSRPWISADLAARCRQLLADPAAGPIEVCTTTTEALRTPEGPEPPPFLCRDHELRALDRSLRAARELRQPHLLTVFGEDGAGRSRLLREWARGLRDVTLLSAASSRGSDPVSGLAALVRAAAGIHADEPTHVVAARLTELISRLVDSHRAPWMLAHVDGLLGLDDTPVPVTAESFDALTQFFEALARVKPLVLLVDDLHVADDLVPGFLDHLLRYSGGVPLLVVASARPDLLTRFPFWGSGMVRGGSLCLAPLPDDVIATLLWQSYRSTLETRTGGTPQHCPEHLLSFAAELGGNPLFAIEYGRMLATPPDAIPARPGLTRIPYAVRSRLECLLDTLPAEARAVLYDASLVDGDFTERAVAVLATDARSRQAGRWLRVLVQRGILRATGASGGYRFADPRMRAVTRGRVPDEVRSRKGDLLKGMPRVLDAAHR</sequence>
<dbReference type="Gene3D" id="1.10.10.10">
    <property type="entry name" value="Winged helix-like DNA-binding domain superfamily/Winged helix DNA-binding domain"/>
    <property type="match status" value="1"/>
</dbReference>
<name>A0A1G7VJM5_9PSEU</name>
<dbReference type="AlphaFoldDB" id="A0A1G7VJM5"/>
<dbReference type="InterPro" id="IPR005158">
    <property type="entry name" value="BTAD"/>
</dbReference>
<feature type="DNA-binding region" description="OmpR/PhoB-type" evidence="5">
    <location>
        <begin position="1"/>
        <end position="96"/>
    </location>
</feature>
<dbReference type="InterPro" id="IPR016032">
    <property type="entry name" value="Sig_transdc_resp-reg_C-effctor"/>
</dbReference>
<accession>A0A1G7VJM5</accession>
<dbReference type="InterPro" id="IPR036388">
    <property type="entry name" value="WH-like_DNA-bd_sf"/>
</dbReference>
<keyword evidence="2" id="KW-0805">Transcription regulation</keyword>
<dbReference type="Pfam" id="PF13191">
    <property type="entry name" value="AAA_16"/>
    <property type="match status" value="1"/>
</dbReference>
<dbReference type="SUPFAM" id="SSF46894">
    <property type="entry name" value="C-terminal effector domain of the bipartite response regulators"/>
    <property type="match status" value="1"/>
</dbReference>
<evidence type="ECO:0000259" key="6">
    <source>
        <dbReference type="PROSITE" id="PS51755"/>
    </source>
</evidence>
<evidence type="ECO:0000313" key="8">
    <source>
        <dbReference type="Proteomes" id="UP000199623"/>
    </source>
</evidence>
<dbReference type="GO" id="GO:0003677">
    <property type="term" value="F:DNA binding"/>
    <property type="evidence" value="ECO:0007669"/>
    <property type="project" value="UniProtKB-UniRule"/>
</dbReference>
<dbReference type="SMART" id="SM01043">
    <property type="entry name" value="BTAD"/>
    <property type="match status" value="1"/>
</dbReference>
<evidence type="ECO:0000256" key="2">
    <source>
        <dbReference type="ARBA" id="ARBA00023015"/>
    </source>
</evidence>
<keyword evidence="8" id="KW-1185">Reference proteome</keyword>
<evidence type="ECO:0000256" key="3">
    <source>
        <dbReference type="ARBA" id="ARBA00023125"/>
    </source>
</evidence>
<evidence type="ECO:0000313" key="7">
    <source>
        <dbReference type="EMBL" id="SDG59887.1"/>
    </source>
</evidence>
<evidence type="ECO:0000256" key="4">
    <source>
        <dbReference type="ARBA" id="ARBA00023163"/>
    </source>
</evidence>